<comment type="caution">
    <text evidence="2">The sequence shown here is derived from an EMBL/GenBank/DDBJ whole genome shotgun (WGS) entry which is preliminary data.</text>
</comment>
<name>A0ABM8YNK6_9BACI</name>
<dbReference type="RefSeq" id="WP_230501437.1">
    <property type="nucleotide sequence ID" value="NZ_CAKJTJ010000011.1"/>
</dbReference>
<evidence type="ECO:0000313" key="2">
    <source>
        <dbReference type="EMBL" id="CAG9621556.1"/>
    </source>
</evidence>
<feature type="domain" description="DUF7683" evidence="1">
    <location>
        <begin position="178"/>
        <end position="248"/>
    </location>
</feature>
<dbReference type="Proteomes" id="UP000789833">
    <property type="component" value="Unassembled WGS sequence"/>
</dbReference>
<dbReference type="EMBL" id="CAKJTJ010000011">
    <property type="protein sequence ID" value="CAG9621556.1"/>
    <property type="molecule type" value="Genomic_DNA"/>
</dbReference>
<keyword evidence="3" id="KW-1185">Reference proteome</keyword>
<evidence type="ECO:0000313" key="3">
    <source>
        <dbReference type="Proteomes" id="UP000789833"/>
    </source>
</evidence>
<dbReference type="Pfam" id="PF24731">
    <property type="entry name" value="DUF7683"/>
    <property type="match status" value="1"/>
</dbReference>
<sequence>MNQWRVTKYNPIYRDEHGHFTLREEWTSPSEIWKTINGEVLTLDKYLQVEATYIDSIIKFMDASDLDYLRVMMLSINTISEEEKTSALYYKDFEKIVLQEDKIVNRNEIRQICKMILRDFIFCQFYNEDKFFVHFGWDYYMYIGSYVKCLPAIEFAVNNDLFVESMKSPYLLSERELIRTIAWNEVHSKIIIGEEELSNNLLDDYKKIFHLSEEHPVIGSFRIREEDREFFQPLIKHQMDFKKYEYFFNAGD</sequence>
<accession>A0ABM8YNK6</accession>
<protein>
    <recommendedName>
        <fullName evidence="1">DUF7683 domain-containing protein</fullName>
    </recommendedName>
</protein>
<organism evidence="2 3">
    <name type="scientific">Sutcliffiella rhizosphaerae</name>
    <dbReference type="NCBI Taxonomy" id="2880967"/>
    <lineage>
        <taxon>Bacteria</taxon>
        <taxon>Bacillati</taxon>
        <taxon>Bacillota</taxon>
        <taxon>Bacilli</taxon>
        <taxon>Bacillales</taxon>
        <taxon>Bacillaceae</taxon>
        <taxon>Sutcliffiella</taxon>
    </lineage>
</organism>
<evidence type="ECO:0000259" key="1">
    <source>
        <dbReference type="Pfam" id="PF24731"/>
    </source>
</evidence>
<gene>
    <name evidence="2" type="ORF">BACCIP111883_02329</name>
</gene>
<proteinExistence type="predicted"/>
<reference evidence="2 3" key="1">
    <citation type="submission" date="2021-10" db="EMBL/GenBank/DDBJ databases">
        <authorList>
            <person name="Criscuolo A."/>
        </authorList>
    </citation>
    <scope>NUCLEOTIDE SEQUENCE [LARGE SCALE GENOMIC DNA]</scope>
    <source>
        <strain evidence="3">CIP 111883</strain>
    </source>
</reference>
<dbReference type="InterPro" id="IPR056100">
    <property type="entry name" value="DUF7683"/>
</dbReference>